<evidence type="ECO:0000256" key="2">
    <source>
        <dbReference type="ARBA" id="ARBA00022980"/>
    </source>
</evidence>
<evidence type="ECO:0000313" key="8">
    <source>
        <dbReference type="EMBL" id="AEH45344.1"/>
    </source>
</evidence>
<dbReference type="SUPFAM" id="SSF52080">
    <property type="entry name" value="Ribosomal proteins L15p and L18e"/>
    <property type="match status" value="1"/>
</dbReference>
<evidence type="ECO:0000256" key="6">
    <source>
        <dbReference type="SAM" id="MobiDB-lite"/>
    </source>
</evidence>
<keyword evidence="4" id="KW-0699">rRNA-binding</keyword>
<comment type="function">
    <text evidence="4">Binds to the 23S rRNA.</text>
</comment>
<dbReference type="GO" id="GO:0003735">
    <property type="term" value="F:structural constituent of ribosome"/>
    <property type="evidence" value="ECO:0007669"/>
    <property type="project" value="InterPro"/>
</dbReference>
<evidence type="ECO:0000256" key="1">
    <source>
        <dbReference type="ARBA" id="ARBA00007320"/>
    </source>
</evidence>
<dbReference type="EMBL" id="CP002683">
    <property type="protein sequence ID" value="AEH45344.1"/>
    <property type="molecule type" value="Genomic_DNA"/>
</dbReference>
<dbReference type="Gene3D" id="3.100.10.10">
    <property type="match status" value="1"/>
</dbReference>
<dbReference type="PANTHER" id="PTHR12934:SF11">
    <property type="entry name" value="LARGE RIBOSOMAL SUBUNIT PROTEIN UL15M"/>
    <property type="match status" value="1"/>
</dbReference>
<dbReference type="InterPro" id="IPR001196">
    <property type="entry name" value="Ribosomal_uL15_CS"/>
</dbReference>
<organism evidence="8 9">
    <name type="scientific">Thermodesulfatator indicus (strain DSM 15286 / JCM 11887 / CIR29812)</name>
    <dbReference type="NCBI Taxonomy" id="667014"/>
    <lineage>
        <taxon>Bacteria</taxon>
        <taxon>Pseudomonadati</taxon>
        <taxon>Thermodesulfobacteriota</taxon>
        <taxon>Thermodesulfobacteria</taxon>
        <taxon>Thermodesulfobacteriales</taxon>
        <taxon>Thermodesulfatatoraceae</taxon>
        <taxon>Thermodesulfatator</taxon>
    </lineage>
</organism>
<evidence type="ECO:0000256" key="3">
    <source>
        <dbReference type="ARBA" id="ARBA00023274"/>
    </source>
</evidence>
<dbReference type="PATRIC" id="fig|667014.3.peg.1530"/>
<proteinExistence type="inferred from homology"/>
<keyword evidence="9" id="KW-1185">Reference proteome</keyword>
<reference evidence="9" key="1">
    <citation type="submission" date="2011-04" db="EMBL/GenBank/DDBJ databases">
        <title>The complete genome of Thermodesulfatator indicus DSM 15286.</title>
        <authorList>
            <person name="Lucas S."/>
            <person name="Copeland A."/>
            <person name="Lapidus A."/>
            <person name="Bruce D."/>
            <person name="Goodwin L."/>
            <person name="Pitluck S."/>
            <person name="Peters L."/>
            <person name="Kyrpides N."/>
            <person name="Mavromatis K."/>
            <person name="Pagani I."/>
            <person name="Ivanova N."/>
            <person name="Saunders L."/>
            <person name="Detter J.C."/>
            <person name="Tapia R."/>
            <person name="Han C."/>
            <person name="Land M."/>
            <person name="Hauser L."/>
            <person name="Markowitz V."/>
            <person name="Cheng J.-F."/>
            <person name="Hugenholtz P."/>
            <person name="Woyke T."/>
            <person name="Wu D."/>
            <person name="Spring S."/>
            <person name="Schroeder M."/>
            <person name="Brambilla E."/>
            <person name="Klenk H.-P."/>
            <person name="Eisen J.A."/>
        </authorList>
    </citation>
    <scope>NUCLEOTIDE SEQUENCE [LARGE SCALE GENOMIC DNA]</scope>
    <source>
        <strain evidence="9">DSM 15286 / JCM 11887 / CIR29812</strain>
    </source>
</reference>
<keyword evidence="2 4" id="KW-0689">Ribosomal protein</keyword>
<feature type="compositionally biased region" description="Polar residues" evidence="6">
    <location>
        <begin position="1"/>
        <end position="11"/>
    </location>
</feature>
<dbReference type="InterPro" id="IPR030878">
    <property type="entry name" value="Ribosomal_uL15"/>
</dbReference>
<sequence length="153" mass="16303">MAERISLSNLSPFPGSKKKEKRVGRGPGSGHGKTASKGHKGQKARTGGGVPPWFEGGQMPILRRLPKRGFKNPFRVEYAVINVGDLAKRFAAGDEVTPEILRQAKILKGSPKPLKILGDGEISIAIKVKCHAISKSAKEKIEAAGGSVEIISL</sequence>
<dbReference type="InParanoid" id="F8AA56"/>
<dbReference type="NCBIfam" id="TIGR01071">
    <property type="entry name" value="rplO_bact"/>
    <property type="match status" value="1"/>
</dbReference>
<dbReference type="KEGG" id="tid:Thein_1482"/>
<evidence type="ECO:0000259" key="7">
    <source>
        <dbReference type="Pfam" id="PF00828"/>
    </source>
</evidence>
<name>F8AA56_THEID</name>
<dbReference type="Pfam" id="PF00828">
    <property type="entry name" value="Ribosomal_L27A"/>
    <property type="match status" value="1"/>
</dbReference>
<dbReference type="PaxDb" id="667014-Thein_1482"/>
<dbReference type="Proteomes" id="UP000006793">
    <property type="component" value="Chromosome"/>
</dbReference>
<dbReference type="GO" id="GO:0022625">
    <property type="term" value="C:cytosolic large ribosomal subunit"/>
    <property type="evidence" value="ECO:0007669"/>
    <property type="project" value="TreeGrafter"/>
</dbReference>
<dbReference type="HAMAP" id="MF_01341">
    <property type="entry name" value="Ribosomal_uL15"/>
    <property type="match status" value="1"/>
</dbReference>
<dbReference type="eggNOG" id="COG0200">
    <property type="taxonomic scope" value="Bacteria"/>
</dbReference>
<feature type="compositionally biased region" description="Basic residues" evidence="6">
    <location>
        <begin position="34"/>
        <end position="43"/>
    </location>
</feature>
<dbReference type="GO" id="GO:0006412">
    <property type="term" value="P:translation"/>
    <property type="evidence" value="ECO:0007669"/>
    <property type="project" value="UniProtKB-UniRule"/>
</dbReference>
<comment type="subunit">
    <text evidence="4">Part of the 50S ribosomal subunit.</text>
</comment>
<dbReference type="PANTHER" id="PTHR12934">
    <property type="entry name" value="50S RIBOSOMAL PROTEIN L15"/>
    <property type="match status" value="1"/>
</dbReference>
<feature type="region of interest" description="Disordered" evidence="6">
    <location>
        <begin position="1"/>
        <end position="58"/>
    </location>
</feature>
<dbReference type="AlphaFoldDB" id="F8AA56"/>
<dbReference type="InterPro" id="IPR021131">
    <property type="entry name" value="Ribosomal_uL15/eL18"/>
</dbReference>
<accession>F8AA56</accession>
<dbReference type="PROSITE" id="PS00475">
    <property type="entry name" value="RIBOSOMAL_L15"/>
    <property type="match status" value="1"/>
</dbReference>
<dbReference type="STRING" id="667014.Thein_1482"/>
<dbReference type="FunCoup" id="F8AA56">
    <property type="interactions" value="523"/>
</dbReference>
<dbReference type="InterPro" id="IPR036227">
    <property type="entry name" value="Ribosomal_uL15/eL18_sf"/>
</dbReference>
<dbReference type="InterPro" id="IPR005749">
    <property type="entry name" value="Ribosomal_uL15_bac-type"/>
</dbReference>
<keyword evidence="3 4" id="KW-0687">Ribonucleoprotein</keyword>
<evidence type="ECO:0000256" key="4">
    <source>
        <dbReference type="HAMAP-Rule" id="MF_01341"/>
    </source>
</evidence>
<dbReference type="GO" id="GO:0019843">
    <property type="term" value="F:rRNA binding"/>
    <property type="evidence" value="ECO:0007669"/>
    <property type="project" value="UniProtKB-UniRule"/>
</dbReference>
<gene>
    <name evidence="4" type="primary">rplO</name>
    <name evidence="8" type="ordered locus">Thein_1482</name>
</gene>
<reference evidence="8 9" key="2">
    <citation type="journal article" date="2012" name="Stand. Genomic Sci.">
        <title>Complete genome sequence of the thermophilic sulfate-reducing ocean bacterium Thermodesulfatator indicus type strain (CIR29812(T)).</title>
        <authorList>
            <person name="Anderson I."/>
            <person name="Saunders E."/>
            <person name="Lapidus A."/>
            <person name="Nolan M."/>
            <person name="Lucas S."/>
            <person name="Tice H."/>
            <person name="Del Rio T.G."/>
            <person name="Cheng J.F."/>
            <person name="Han C."/>
            <person name="Tapia R."/>
            <person name="Goodwin L.A."/>
            <person name="Pitluck S."/>
            <person name="Liolios K."/>
            <person name="Mavromatis K."/>
            <person name="Pagani I."/>
            <person name="Ivanova N."/>
            <person name="Mikhailova N."/>
            <person name="Pati A."/>
            <person name="Chen A."/>
            <person name="Palaniappan K."/>
            <person name="Land M."/>
            <person name="Hauser L."/>
            <person name="Jeffries C.D."/>
            <person name="Chang Y.J."/>
            <person name="Brambilla E.M."/>
            <person name="Rohde M."/>
            <person name="Spring S."/>
            <person name="Goker M."/>
            <person name="Detter J.C."/>
            <person name="Woyke T."/>
            <person name="Bristow J."/>
            <person name="Eisen J.A."/>
            <person name="Markowitz V."/>
            <person name="Hugenholtz P."/>
            <person name="Kyrpides N.C."/>
            <person name="Klenk H.P."/>
        </authorList>
    </citation>
    <scope>NUCLEOTIDE SEQUENCE [LARGE SCALE GENOMIC DNA]</scope>
    <source>
        <strain evidence="9">DSM 15286 / JCM 11887 / CIR29812</strain>
    </source>
</reference>
<feature type="domain" description="Large ribosomal subunit protein uL15/eL18" evidence="7">
    <location>
        <begin position="80"/>
        <end position="149"/>
    </location>
</feature>
<protein>
    <recommendedName>
        <fullName evidence="4">Large ribosomal subunit protein uL15</fullName>
    </recommendedName>
</protein>
<evidence type="ECO:0000313" key="9">
    <source>
        <dbReference type="Proteomes" id="UP000006793"/>
    </source>
</evidence>
<dbReference type="HOGENOM" id="CLU_055188_4_2_0"/>
<comment type="similarity">
    <text evidence="1 4 5">Belongs to the universal ribosomal protein uL15 family.</text>
</comment>
<evidence type="ECO:0000256" key="5">
    <source>
        <dbReference type="RuleBase" id="RU003888"/>
    </source>
</evidence>
<keyword evidence="4" id="KW-0694">RNA-binding</keyword>